<protein>
    <submittedName>
        <fullName evidence="3">Uncharacterized protein</fullName>
    </submittedName>
</protein>
<evidence type="ECO:0000313" key="3">
    <source>
        <dbReference type="EMBL" id="KAK1325838.1"/>
    </source>
</evidence>
<proteinExistence type="predicted"/>
<organism evidence="3 4">
    <name type="scientific">Acorus calamus</name>
    <name type="common">Sweet flag</name>
    <dbReference type="NCBI Taxonomy" id="4465"/>
    <lineage>
        <taxon>Eukaryota</taxon>
        <taxon>Viridiplantae</taxon>
        <taxon>Streptophyta</taxon>
        <taxon>Embryophyta</taxon>
        <taxon>Tracheophyta</taxon>
        <taxon>Spermatophyta</taxon>
        <taxon>Magnoliopsida</taxon>
        <taxon>Liliopsida</taxon>
        <taxon>Acoraceae</taxon>
        <taxon>Acorus</taxon>
    </lineage>
</organism>
<accession>A0AAV9FN19</accession>
<gene>
    <name evidence="3" type="ORF">QJS10_CPA01g01136</name>
    <name evidence="2" type="ORF">QJS10_CPA01g01149</name>
</gene>
<keyword evidence="4" id="KW-1185">Reference proteome</keyword>
<evidence type="ECO:0000313" key="4">
    <source>
        <dbReference type="Proteomes" id="UP001180020"/>
    </source>
</evidence>
<reference evidence="3" key="1">
    <citation type="journal article" date="2023" name="Nat. Commun.">
        <title>Diploid and tetraploid genomes of Acorus and the evolution of monocots.</title>
        <authorList>
            <person name="Ma L."/>
            <person name="Liu K.W."/>
            <person name="Li Z."/>
            <person name="Hsiao Y.Y."/>
            <person name="Qi Y."/>
            <person name="Fu T."/>
            <person name="Tang G.D."/>
            <person name="Zhang D."/>
            <person name="Sun W.H."/>
            <person name="Liu D.K."/>
            <person name="Li Y."/>
            <person name="Chen G.Z."/>
            <person name="Liu X.D."/>
            <person name="Liao X.Y."/>
            <person name="Jiang Y.T."/>
            <person name="Yu X."/>
            <person name="Hao Y."/>
            <person name="Huang J."/>
            <person name="Zhao X.W."/>
            <person name="Ke S."/>
            <person name="Chen Y.Y."/>
            <person name="Wu W.L."/>
            <person name="Hsu J.L."/>
            <person name="Lin Y.F."/>
            <person name="Huang M.D."/>
            <person name="Li C.Y."/>
            <person name="Huang L."/>
            <person name="Wang Z.W."/>
            <person name="Zhao X."/>
            <person name="Zhong W.Y."/>
            <person name="Peng D.H."/>
            <person name="Ahmad S."/>
            <person name="Lan S."/>
            <person name="Zhang J.S."/>
            <person name="Tsai W.C."/>
            <person name="Van de Peer Y."/>
            <person name="Liu Z.J."/>
        </authorList>
    </citation>
    <scope>NUCLEOTIDE SEQUENCE</scope>
    <source>
        <strain evidence="3">CP</strain>
    </source>
</reference>
<dbReference type="Proteomes" id="UP001180020">
    <property type="component" value="Unassembled WGS sequence"/>
</dbReference>
<sequence>MSPSLSSSHLKHRSLGDSQPSITGKSPSEELPVSVSGKQSSSDSNPNLLLYISLSISGSSSSSSSMSSSSPSYSSYMTSKGPLRLHSTKTSEKGGFFGSKTGWASRTGSTHLGIWGSGSVCWGLGVWVEPKWRRIARRKEVERRTGEVMKQRRRLGR</sequence>
<feature type="compositionally biased region" description="Polar residues" evidence="1">
    <location>
        <begin position="16"/>
        <end position="26"/>
    </location>
</feature>
<dbReference type="EMBL" id="JAUJYO010000001">
    <property type="protein sequence ID" value="KAK1324633.1"/>
    <property type="molecule type" value="Genomic_DNA"/>
</dbReference>
<feature type="region of interest" description="Disordered" evidence="1">
    <location>
        <begin position="1"/>
        <end position="44"/>
    </location>
</feature>
<feature type="compositionally biased region" description="Low complexity" evidence="1">
    <location>
        <begin position="57"/>
        <end position="79"/>
    </location>
</feature>
<reference evidence="3" key="2">
    <citation type="submission" date="2023-06" db="EMBL/GenBank/DDBJ databases">
        <authorList>
            <person name="Ma L."/>
            <person name="Liu K.-W."/>
            <person name="Li Z."/>
            <person name="Hsiao Y.-Y."/>
            <person name="Qi Y."/>
            <person name="Fu T."/>
            <person name="Tang G."/>
            <person name="Zhang D."/>
            <person name="Sun W.-H."/>
            <person name="Liu D.-K."/>
            <person name="Li Y."/>
            <person name="Chen G.-Z."/>
            <person name="Liu X.-D."/>
            <person name="Liao X.-Y."/>
            <person name="Jiang Y.-T."/>
            <person name="Yu X."/>
            <person name="Hao Y."/>
            <person name="Huang J."/>
            <person name="Zhao X.-W."/>
            <person name="Ke S."/>
            <person name="Chen Y.-Y."/>
            <person name="Wu W.-L."/>
            <person name="Hsu J.-L."/>
            <person name="Lin Y.-F."/>
            <person name="Huang M.-D."/>
            <person name="Li C.-Y."/>
            <person name="Huang L."/>
            <person name="Wang Z.-W."/>
            <person name="Zhao X."/>
            <person name="Zhong W.-Y."/>
            <person name="Peng D.-H."/>
            <person name="Ahmad S."/>
            <person name="Lan S."/>
            <person name="Zhang J.-S."/>
            <person name="Tsai W.-C."/>
            <person name="Van De Peer Y."/>
            <person name="Liu Z.-J."/>
        </authorList>
    </citation>
    <scope>NUCLEOTIDE SEQUENCE</scope>
    <source>
        <strain evidence="3">CP</strain>
        <tissue evidence="3">Leaves</tissue>
    </source>
</reference>
<evidence type="ECO:0000313" key="2">
    <source>
        <dbReference type="EMBL" id="KAK1324633.1"/>
    </source>
</evidence>
<name>A0AAV9FN19_ACOCL</name>
<dbReference type="EMBL" id="JAUJYO010000001">
    <property type="protein sequence ID" value="KAK1325838.1"/>
    <property type="molecule type" value="Genomic_DNA"/>
</dbReference>
<dbReference type="AlphaFoldDB" id="A0AAV9FN19"/>
<feature type="region of interest" description="Disordered" evidence="1">
    <location>
        <begin position="57"/>
        <end position="92"/>
    </location>
</feature>
<comment type="caution">
    <text evidence="3">The sequence shown here is derived from an EMBL/GenBank/DDBJ whole genome shotgun (WGS) entry which is preliminary data.</text>
</comment>
<evidence type="ECO:0000256" key="1">
    <source>
        <dbReference type="SAM" id="MobiDB-lite"/>
    </source>
</evidence>
<feature type="compositionally biased region" description="Low complexity" evidence="1">
    <location>
        <begin position="34"/>
        <end position="44"/>
    </location>
</feature>